<dbReference type="AlphaFoldDB" id="A0A8D8KMH1"/>
<dbReference type="EMBL" id="HBUE01018662">
    <property type="protein sequence ID" value="CAG6451616.1"/>
    <property type="molecule type" value="Transcribed_RNA"/>
</dbReference>
<comment type="function">
    <text evidence="11">Catalyzes the attachment of arginine to tRNA(Arg) in a two-step reaction: arginine is first activated by ATP to form Arg-AMP and then transferred to the acceptor end of tRNA(Arg).</text>
</comment>
<keyword evidence="4 12" id="KW-0547">Nucleotide-binding</keyword>
<evidence type="ECO:0000256" key="2">
    <source>
        <dbReference type="ARBA" id="ARBA00012837"/>
    </source>
</evidence>
<feature type="coiled-coil region" evidence="13">
    <location>
        <begin position="367"/>
        <end position="394"/>
    </location>
</feature>
<evidence type="ECO:0000256" key="5">
    <source>
        <dbReference type="ARBA" id="ARBA00022840"/>
    </source>
</evidence>
<keyword evidence="5 12" id="KW-0067">ATP-binding</keyword>
<evidence type="ECO:0000256" key="13">
    <source>
        <dbReference type="SAM" id="Coils"/>
    </source>
</evidence>
<keyword evidence="13" id="KW-0175">Coiled coil</keyword>
<accession>A0A8D8KMH1</accession>
<organism evidence="15">
    <name type="scientific">Culex pipiens</name>
    <name type="common">House mosquito</name>
    <dbReference type="NCBI Taxonomy" id="7175"/>
    <lineage>
        <taxon>Eukaryota</taxon>
        <taxon>Metazoa</taxon>
        <taxon>Ecdysozoa</taxon>
        <taxon>Arthropoda</taxon>
        <taxon>Hexapoda</taxon>
        <taxon>Insecta</taxon>
        <taxon>Pterygota</taxon>
        <taxon>Neoptera</taxon>
        <taxon>Endopterygota</taxon>
        <taxon>Diptera</taxon>
        <taxon>Nematocera</taxon>
        <taxon>Culicoidea</taxon>
        <taxon>Culicidae</taxon>
        <taxon>Culicinae</taxon>
        <taxon>Culicini</taxon>
        <taxon>Culex</taxon>
        <taxon>Culex</taxon>
    </lineage>
</organism>
<dbReference type="Gene3D" id="1.10.730.10">
    <property type="entry name" value="Isoleucyl-tRNA Synthetase, Domain 1"/>
    <property type="match status" value="1"/>
</dbReference>
<dbReference type="InterPro" id="IPR001278">
    <property type="entry name" value="Arg-tRNA-ligase"/>
</dbReference>
<dbReference type="EC" id="6.1.1.19" evidence="2"/>
<dbReference type="InterPro" id="IPR035684">
    <property type="entry name" value="ArgRS_core"/>
</dbReference>
<dbReference type="FunFam" id="3.40.50.620:FF:000058">
    <property type="entry name" value="Mitochondrial arginyl-tRNA synthetase"/>
    <property type="match status" value="1"/>
</dbReference>
<dbReference type="GO" id="GO:0032543">
    <property type="term" value="P:mitochondrial translation"/>
    <property type="evidence" value="ECO:0007669"/>
    <property type="project" value="TreeGrafter"/>
</dbReference>
<evidence type="ECO:0000256" key="12">
    <source>
        <dbReference type="RuleBase" id="RU363038"/>
    </source>
</evidence>
<dbReference type="NCBIfam" id="TIGR00456">
    <property type="entry name" value="argS"/>
    <property type="match status" value="1"/>
</dbReference>
<dbReference type="SMART" id="SM00836">
    <property type="entry name" value="DALR_1"/>
    <property type="match status" value="1"/>
</dbReference>
<dbReference type="PANTHER" id="PTHR11956:SF11">
    <property type="entry name" value="ARGININE--TRNA LIGASE, MITOCHONDRIAL-RELATED"/>
    <property type="match status" value="1"/>
</dbReference>
<evidence type="ECO:0000256" key="9">
    <source>
        <dbReference type="ARBA" id="ARBA00039495"/>
    </source>
</evidence>
<evidence type="ECO:0000259" key="14">
    <source>
        <dbReference type="SMART" id="SM00836"/>
    </source>
</evidence>
<dbReference type="InterPro" id="IPR001412">
    <property type="entry name" value="aa-tRNA-synth_I_CS"/>
</dbReference>
<feature type="domain" description="DALR anticodon binding" evidence="14">
    <location>
        <begin position="441"/>
        <end position="557"/>
    </location>
</feature>
<dbReference type="GO" id="GO:0004814">
    <property type="term" value="F:arginine-tRNA ligase activity"/>
    <property type="evidence" value="ECO:0007669"/>
    <property type="project" value="UniProtKB-EC"/>
</dbReference>
<keyword evidence="7 12" id="KW-0030">Aminoacyl-tRNA synthetase</keyword>
<evidence type="ECO:0000256" key="6">
    <source>
        <dbReference type="ARBA" id="ARBA00022917"/>
    </source>
</evidence>
<proteinExistence type="inferred from homology"/>
<dbReference type="EMBL" id="HBUE01327106">
    <property type="protein sequence ID" value="CAG6591423.1"/>
    <property type="molecule type" value="Transcribed_RNA"/>
</dbReference>
<dbReference type="InterPro" id="IPR009080">
    <property type="entry name" value="tRNAsynth_Ia_anticodon-bd"/>
</dbReference>
<evidence type="ECO:0000256" key="8">
    <source>
        <dbReference type="ARBA" id="ARBA00033033"/>
    </source>
</evidence>
<dbReference type="SUPFAM" id="SSF52374">
    <property type="entry name" value="Nucleotidylyl transferase"/>
    <property type="match status" value="1"/>
</dbReference>
<dbReference type="InterPro" id="IPR008909">
    <property type="entry name" value="DALR_anticod-bd"/>
</dbReference>
<dbReference type="PROSITE" id="PS00178">
    <property type="entry name" value="AA_TRNA_LIGASE_I"/>
    <property type="match status" value="1"/>
</dbReference>
<evidence type="ECO:0000256" key="10">
    <source>
        <dbReference type="ARBA" id="ARBA00049339"/>
    </source>
</evidence>
<evidence type="ECO:0000256" key="4">
    <source>
        <dbReference type="ARBA" id="ARBA00022741"/>
    </source>
</evidence>
<evidence type="ECO:0000256" key="3">
    <source>
        <dbReference type="ARBA" id="ARBA00022598"/>
    </source>
</evidence>
<protein>
    <recommendedName>
        <fullName evidence="9">Probable arginine--tRNA ligase, mitochondrial</fullName>
        <ecNumber evidence="2">6.1.1.19</ecNumber>
    </recommendedName>
    <alternativeName>
        <fullName evidence="8">Arginyl-tRNA synthetase</fullName>
    </alternativeName>
</protein>
<keyword evidence="6 12" id="KW-0648">Protein biosynthesis</keyword>
<dbReference type="GO" id="GO:0005739">
    <property type="term" value="C:mitochondrion"/>
    <property type="evidence" value="ECO:0007669"/>
    <property type="project" value="TreeGrafter"/>
</dbReference>
<dbReference type="PRINTS" id="PR01038">
    <property type="entry name" value="TRNASYNTHARG"/>
</dbReference>
<name>A0A8D8KMH1_CULPI</name>
<dbReference type="EMBL" id="HBUE01220493">
    <property type="protein sequence ID" value="CAG6539394.1"/>
    <property type="molecule type" value="Transcribed_RNA"/>
</dbReference>
<keyword evidence="3 12" id="KW-0436">Ligase</keyword>
<dbReference type="GO" id="GO:0005524">
    <property type="term" value="F:ATP binding"/>
    <property type="evidence" value="ECO:0007669"/>
    <property type="project" value="UniProtKB-KW"/>
</dbReference>
<evidence type="ECO:0000256" key="7">
    <source>
        <dbReference type="ARBA" id="ARBA00023146"/>
    </source>
</evidence>
<evidence type="ECO:0000256" key="1">
    <source>
        <dbReference type="ARBA" id="ARBA00005594"/>
    </source>
</evidence>
<comment type="catalytic activity">
    <reaction evidence="10">
        <text>tRNA(Arg) + L-arginine + ATP = L-arginyl-tRNA(Arg) + AMP + diphosphate</text>
        <dbReference type="Rhea" id="RHEA:20301"/>
        <dbReference type="Rhea" id="RHEA-COMP:9658"/>
        <dbReference type="Rhea" id="RHEA-COMP:9673"/>
        <dbReference type="ChEBI" id="CHEBI:30616"/>
        <dbReference type="ChEBI" id="CHEBI:32682"/>
        <dbReference type="ChEBI" id="CHEBI:33019"/>
        <dbReference type="ChEBI" id="CHEBI:78442"/>
        <dbReference type="ChEBI" id="CHEBI:78513"/>
        <dbReference type="ChEBI" id="CHEBI:456215"/>
        <dbReference type="EC" id="6.1.1.19"/>
    </reaction>
</comment>
<sequence length="557" mass="63290">MSQNYRKVITDGLARLVGKELRTNRPQFCISKASSQPELHLPITQEIGNLKSTEGCPEWNSLIENAALVQQGRNQKLVCRLHRDRFVHDVLGNLSLERKSLANPPKTLVEFSSPNIAKPFHAGHLRSTIIGNFLANLYDHLGHDVVRLNYLGDWGTQFGYLKLGVDLKGLSREDIRKNPIESLYEAYVYAYGKAEGSPELQDRARQIFSELENGTFSELDTWSDFRSYTVDELKQVYERLGTRFDQYHWESQYGVKDISHVINLLQEQKVLVTQEDGRKVVKVGNRNVPIVKSDGTTLYLTRDVAALMDRFERFRFDNAFYVVDNSQSDHFSALMSIAQQLNLSYAASVSHVKFGRVLGMSTRKGTVVFLKDILDEAEAQMKQKQLNTKTTKSNALNNPKIATILGTTAVVVNDLKQRRTRDYDFSWDRALQSDGDTGIKLQYTHCRLSSLEKNAAEQPAIECNPELLPEPEALALVCELVKFEDVLAEAAERREACIVVNYLFGLCNATSRALQTLHVMNEPSRERRLQRLLLFGATRKTLRRGMEIVGLEPLEEM</sequence>
<dbReference type="GO" id="GO:0006420">
    <property type="term" value="P:arginyl-tRNA aminoacylation"/>
    <property type="evidence" value="ECO:0007669"/>
    <property type="project" value="InterPro"/>
</dbReference>
<dbReference type="InterPro" id="IPR014729">
    <property type="entry name" value="Rossmann-like_a/b/a_fold"/>
</dbReference>
<evidence type="ECO:0000256" key="11">
    <source>
        <dbReference type="ARBA" id="ARBA00049595"/>
    </source>
</evidence>
<evidence type="ECO:0000313" key="15">
    <source>
        <dbReference type="EMBL" id="CAG6591423.1"/>
    </source>
</evidence>
<dbReference type="Gene3D" id="3.40.50.620">
    <property type="entry name" value="HUPs"/>
    <property type="match status" value="1"/>
</dbReference>
<reference evidence="15" key="1">
    <citation type="submission" date="2021-05" db="EMBL/GenBank/DDBJ databases">
        <authorList>
            <person name="Alioto T."/>
            <person name="Alioto T."/>
            <person name="Gomez Garrido J."/>
        </authorList>
    </citation>
    <scope>NUCLEOTIDE SEQUENCE</scope>
</reference>
<dbReference type="PANTHER" id="PTHR11956">
    <property type="entry name" value="ARGINYL-TRNA SYNTHETASE"/>
    <property type="match status" value="1"/>
</dbReference>
<dbReference type="Pfam" id="PF00750">
    <property type="entry name" value="tRNA-synt_1d"/>
    <property type="match status" value="1"/>
</dbReference>
<comment type="similarity">
    <text evidence="1 12">Belongs to the class-I aminoacyl-tRNA synthetase family.</text>
</comment>
<dbReference type="SUPFAM" id="SSF47323">
    <property type="entry name" value="Anticodon-binding domain of a subclass of class I aminoacyl-tRNA synthetases"/>
    <property type="match status" value="1"/>
</dbReference>
<dbReference type="FunFam" id="1.10.730.10:FF:000006">
    <property type="entry name" value="Arginyl-tRNA synthetase 2, mitochondrial"/>
    <property type="match status" value="1"/>
</dbReference>
<dbReference type="Pfam" id="PF05746">
    <property type="entry name" value="DALR_1"/>
    <property type="match status" value="1"/>
</dbReference>